<accession>A0A495RZ86</accession>
<protein>
    <submittedName>
        <fullName evidence="1">Uncharacterized protein</fullName>
    </submittedName>
</protein>
<dbReference type="AlphaFoldDB" id="A0A495RZ86"/>
<keyword evidence="2" id="KW-1185">Reference proteome</keyword>
<gene>
    <name evidence="1" type="ORF">BC952_2538</name>
</gene>
<organism evidence="1 2">
    <name type="scientific">Flavobacterium limicola</name>
    <dbReference type="NCBI Taxonomy" id="180441"/>
    <lineage>
        <taxon>Bacteria</taxon>
        <taxon>Pseudomonadati</taxon>
        <taxon>Bacteroidota</taxon>
        <taxon>Flavobacteriia</taxon>
        <taxon>Flavobacteriales</taxon>
        <taxon>Flavobacteriaceae</taxon>
        <taxon>Flavobacterium</taxon>
    </lineage>
</organism>
<dbReference type="EMBL" id="RBXA01000003">
    <property type="protein sequence ID" value="RKS92629.1"/>
    <property type="molecule type" value="Genomic_DNA"/>
</dbReference>
<comment type="caution">
    <text evidence="1">The sequence shown here is derived from an EMBL/GenBank/DDBJ whole genome shotgun (WGS) entry which is preliminary data.</text>
</comment>
<reference evidence="1 2" key="1">
    <citation type="submission" date="2018-10" db="EMBL/GenBank/DDBJ databases">
        <title>Genomic Encyclopedia of Archaeal and Bacterial Type Strains, Phase II (KMG-II): from individual species to whole genera.</title>
        <authorList>
            <person name="Goeker M."/>
        </authorList>
    </citation>
    <scope>NUCLEOTIDE SEQUENCE [LARGE SCALE GENOMIC DNA]</scope>
    <source>
        <strain evidence="1 2">DSM 15094</strain>
    </source>
</reference>
<proteinExistence type="predicted"/>
<evidence type="ECO:0000313" key="2">
    <source>
        <dbReference type="Proteomes" id="UP000280091"/>
    </source>
</evidence>
<dbReference type="Proteomes" id="UP000280091">
    <property type="component" value="Unassembled WGS sequence"/>
</dbReference>
<evidence type="ECO:0000313" key="1">
    <source>
        <dbReference type="EMBL" id="RKS92629.1"/>
    </source>
</evidence>
<sequence length="37" mass="4367">MDFEDFLKKKASLIKIMHCITIIKMMVIDTRPILVVM</sequence>
<name>A0A495RZ86_9FLAO</name>